<evidence type="ECO:0000256" key="3">
    <source>
        <dbReference type="ARBA" id="ARBA00023163"/>
    </source>
</evidence>
<feature type="domain" description="HTH gntR-type" evidence="4">
    <location>
        <begin position="8"/>
        <end position="76"/>
    </location>
</feature>
<dbReference type="SMART" id="SM00345">
    <property type="entry name" value="HTH_GNTR"/>
    <property type="match status" value="1"/>
</dbReference>
<dbReference type="Pfam" id="PF00392">
    <property type="entry name" value="GntR"/>
    <property type="match status" value="1"/>
</dbReference>
<sequence>MQDFDNNIPIYIQLIDRLQSQILSGELSPGDKLDSVRGLADLYQVNPNTVQRSLADLESSGLIVSKRAVGKFVTEDVRLISTIREKHIDDEIRNMLEKLYKEGYTKEEIYSSLKKILEGNK</sequence>
<evidence type="ECO:0000313" key="5">
    <source>
        <dbReference type="EMBL" id="MBC2576185.1"/>
    </source>
</evidence>
<evidence type="ECO:0000313" key="6">
    <source>
        <dbReference type="Proteomes" id="UP000713904"/>
    </source>
</evidence>
<dbReference type="SUPFAM" id="SSF46785">
    <property type="entry name" value="Winged helix' DNA-binding domain"/>
    <property type="match status" value="1"/>
</dbReference>
<evidence type="ECO:0000256" key="1">
    <source>
        <dbReference type="ARBA" id="ARBA00023015"/>
    </source>
</evidence>
<protein>
    <submittedName>
        <fullName evidence="5">GntR family transcriptional regulator</fullName>
    </submittedName>
</protein>
<keyword evidence="1" id="KW-0805">Transcription regulation</keyword>
<evidence type="ECO:0000256" key="2">
    <source>
        <dbReference type="ARBA" id="ARBA00023125"/>
    </source>
</evidence>
<dbReference type="CDD" id="cd07377">
    <property type="entry name" value="WHTH_GntR"/>
    <property type="match status" value="1"/>
</dbReference>
<keyword evidence="6" id="KW-1185">Reference proteome</keyword>
<dbReference type="InterPro" id="IPR036388">
    <property type="entry name" value="WH-like_DNA-bd_sf"/>
</dbReference>
<dbReference type="Proteomes" id="UP000713904">
    <property type="component" value="Unassembled WGS sequence"/>
</dbReference>
<dbReference type="InterPro" id="IPR036390">
    <property type="entry name" value="WH_DNA-bd_sf"/>
</dbReference>
<dbReference type="EMBL" id="JABGBW010000003">
    <property type="protein sequence ID" value="MBC2576185.1"/>
    <property type="molecule type" value="Genomic_DNA"/>
</dbReference>
<organism evidence="5 6">
    <name type="scientific">Peptostreptococcus canis</name>
    <dbReference type="NCBI Taxonomy" id="1159213"/>
    <lineage>
        <taxon>Bacteria</taxon>
        <taxon>Bacillati</taxon>
        <taxon>Bacillota</taxon>
        <taxon>Clostridia</taxon>
        <taxon>Peptostreptococcales</taxon>
        <taxon>Peptostreptococcaceae</taxon>
        <taxon>Peptostreptococcus</taxon>
    </lineage>
</organism>
<reference evidence="5 6" key="1">
    <citation type="submission" date="2020-05" db="EMBL/GenBank/DDBJ databases">
        <title>Draft genome of xy-202 and genomic insight in genome of the genus Peptostreptococcus.</title>
        <authorList>
            <person name="Zhang Z."/>
        </authorList>
    </citation>
    <scope>NUCLEOTIDE SEQUENCE [LARGE SCALE GENOMIC DNA]</scope>
    <source>
        <strain evidence="5 6">DSM 27025</strain>
    </source>
</reference>
<accession>A0ABR6TLA0</accession>
<dbReference type="PANTHER" id="PTHR38445">
    <property type="entry name" value="HTH-TYPE TRANSCRIPTIONAL REPRESSOR YTRA"/>
    <property type="match status" value="1"/>
</dbReference>
<dbReference type="InterPro" id="IPR000524">
    <property type="entry name" value="Tscrpt_reg_HTH_GntR"/>
</dbReference>
<comment type="caution">
    <text evidence="5">The sequence shown here is derived from an EMBL/GenBank/DDBJ whole genome shotgun (WGS) entry which is preliminary data.</text>
</comment>
<dbReference type="Gene3D" id="1.10.10.10">
    <property type="entry name" value="Winged helix-like DNA-binding domain superfamily/Winged helix DNA-binding domain"/>
    <property type="match status" value="1"/>
</dbReference>
<evidence type="ECO:0000259" key="4">
    <source>
        <dbReference type="PROSITE" id="PS50949"/>
    </source>
</evidence>
<proteinExistence type="predicted"/>
<dbReference type="PROSITE" id="PS50949">
    <property type="entry name" value="HTH_GNTR"/>
    <property type="match status" value="1"/>
</dbReference>
<dbReference type="RefSeq" id="WP_185624205.1">
    <property type="nucleotide sequence ID" value="NZ_JABGBW010000003.1"/>
</dbReference>
<keyword evidence="2" id="KW-0238">DNA-binding</keyword>
<keyword evidence="3" id="KW-0804">Transcription</keyword>
<gene>
    <name evidence="5" type="ORF">HLB29_05750</name>
</gene>
<dbReference type="PANTHER" id="PTHR38445:SF6">
    <property type="entry name" value="GNTR-FAMILY TRANSCRIPTIONAL REGULATOR"/>
    <property type="match status" value="1"/>
</dbReference>
<name>A0ABR6TLA0_9FIRM</name>